<dbReference type="EMBL" id="JAGGLD010000001">
    <property type="protein sequence ID" value="MBP1999804.1"/>
    <property type="molecule type" value="Genomic_DNA"/>
</dbReference>
<protein>
    <recommendedName>
        <fullName evidence="3">F0F1-type ATP synthase</fullName>
    </recommendedName>
</protein>
<organism evidence="1 2">
    <name type="scientific">Paenibacillus shirakamiensis</name>
    <dbReference type="NCBI Taxonomy" id="1265935"/>
    <lineage>
        <taxon>Bacteria</taxon>
        <taxon>Bacillati</taxon>
        <taxon>Bacillota</taxon>
        <taxon>Bacilli</taxon>
        <taxon>Bacillales</taxon>
        <taxon>Paenibacillaceae</taxon>
        <taxon>Paenibacillus</taxon>
    </lineage>
</organism>
<comment type="caution">
    <text evidence="1">The sequence shown here is derived from an EMBL/GenBank/DDBJ whole genome shotgun (WGS) entry which is preliminary data.</text>
</comment>
<dbReference type="RefSeq" id="WP_209859365.1">
    <property type="nucleotide sequence ID" value="NZ_JAGGLD010000001.1"/>
</dbReference>
<reference evidence="1 2" key="1">
    <citation type="submission" date="2021-03" db="EMBL/GenBank/DDBJ databases">
        <title>Genomic Encyclopedia of Type Strains, Phase IV (KMG-IV): sequencing the most valuable type-strain genomes for metagenomic binning, comparative biology and taxonomic classification.</title>
        <authorList>
            <person name="Goeker M."/>
        </authorList>
    </citation>
    <scope>NUCLEOTIDE SEQUENCE [LARGE SCALE GENOMIC DNA]</scope>
    <source>
        <strain evidence="1 2">DSM 26806</strain>
    </source>
</reference>
<evidence type="ECO:0008006" key="3">
    <source>
        <dbReference type="Google" id="ProtNLM"/>
    </source>
</evidence>
<accession>A0ABS4JDM3</accession>
<keyword evidence="2" id="KW-1185">Reference proteome</keyword>
<sequence>MKITDLAIVFILIVSPLLWIGQLHSQDRWNAQSLSLKYSTALRTAVQDGASQLNENELQDYETSYSSSKFFRSDADKGLNAFLRTLYLNLGIENDPKSQESLMNYIPAVMVIDYAGYYMYRMSEYKDSQGQPLVSHQWSPLKPYAWTDVLGNVIEFTLDEKVTVFTVQDQKWHSGQREELAHEVNVPLLANEDGFEAERRRQIVLSMESDLSEAIAEHNSKGKGYQFTLPMIPQEDWNNTIDDIGMVAFLQGLEVGDQHYNNYALAGGRLKQRAAIYGGTSTVKGLKYFYRAGCNYPYIPQEVFSSTKEAASKGYFEAQICQ</sequence>
<proteinExistence type="predicted"/>
<gene>
    <name evidence="1" type="ORF">J2Z69_000823</name>
</gene>
<dbReference type="Proteomes" id="UP001519288">
    <property type="component" value="Unassembled WGS sequence"/>
</dbReference>
<evidence type="ECO:0000313" key="2">
    <source>
        <dbReference type="Proteomes" id="UP001519288"/>
    </source>
</evidence>
<name>A0ABS4JDM3_9BACL</name>
<evidence type="ECO:0000313" key="1">
    <source>
        <dbReference type="EMBL" id="MBP1999804.1"/>
    </source>
</evidence>